<keyword evidence="3" id="KW-1185">Reference proteome</keyword>
<name>A0AAV4MRP6_CAEEX</name>
<evidence type="ECO:0000313" key="3">
    <source>
        <dbReference type="Proteomes" id="UP001054945"/>
    </source>
</evidence>
<evidence type="ECO:0000256" key="1">
    <source>
        <dbReference type="SAM" id="Phobius"/>
    </source>
</evidence>
<evidence type="ECO:0008006" key="4">
    <source>
        <dbReference type="Google" id="ProtNLM"/>
    </source>
</evidence>
<keyword evidence="1" id="KW-1133">Transmembrane helix</keyword>
<keyword evidence="1" id="KW-0472">Membrane</keyword>
<proteinExistence type="predicted"/>
<keyword evidence="1" id="KW-0812">Transmembrane</keyword>
<dbReference type="EMBL" id="BPLR01002553">
    <property type="protein sequence ID" value="GIX75032.1"/>
    <property type="molecule type" value="Genomic_DNA"/>
</dbReference>
<organism evidence="2 3">
    <name type="scientific">Caerostris extrusa</name>
    <name type="common">Bark spider</name>
    <name type="synonym">Caerostris bankana</name>
    <dbReference type="NCBI Taxonomy" id="172846"/>
    <lineage>
        <taxon>Eukaryota</taxon>
        <taxon>Metazoa</taxon>
        <taxon>Ecdysozoa</taxon>
        <taxon>Arthropoda</taxon>
        <taxon>Chelicerata</taxon>
        <taxon>Arachnida</taxon>
        <taxon>Araneae</taxon>
        <taxon>Araneomorphae</taxon>
        <taxon>Entelegynae</taxon>
        <taxon>Araneoidea</taxon>
        <taxon>Araneidae</taxon>
        <taxon>Caerostris</taxon>
    </lineage>
</organism>
<comment type="caution">
    <text evidence="2">The sequence shown here is derived from an EMBL/GenBank/DDBJ whole genome shotgun (WGS) entry which is preliminary data.</text>
</comment>
<accession>A0AAV4MRP6</accession>
<dbReference type="Proteomes" id="UP001054945">
    <property type="component" value="Unassembled WGS sequence"/>
</dbReference>
<sequence length="99" mass="11501">MSRFHQKPQTVRRSMSKIELRVQKIYLYTSIAFICCSFPTVAWTRANPGNTRAPLGNRDSGLQTRSFNIQTWELRRPAFNGARMAMPMQIAFAKKRNSY</sequence>
<protein>
    <recommendedName>
        <fullName evidence="4">Secreted protein</fullName>
    </recommendedName>
</protein>
<dbReference type="AlphaFoldDB" id="A0AAV4MRP6"/>
<feature type="transmembrane region" description="Helical" evidence="1">
    <location>
        <begin position="25"/>
        <end position="43"/>
    </location>
</feature>
<evidence type="ECO:0000313" key="2">
    <source>
        <dbReference type="EMBL" id="GIX75032.1"/>
    </source>
</evidence>
<gene>
    <name evidence="2" type="ORF">CEXT_383601</name>
</gene>
<reference evidence="2 3" key="1">
    <citation type="submission" date="2021-06" db="EMBL/GenBank/DDBJ databases">
        <title>Caerostris extrusa draft genome.</title>
        <authorList>
            <person name="Kono N."/>
            <person name="Arakawa K."/>
        </authorList>
    </citation>
    <scope>NUCLEOTIDE SEQUENCE [LARGE SCALE GENOMIC DNA]</scope>
</reference>